<dbReference type="InterPro" id="IPR001764">
    <property type="entry name" value="Glyco_hydro_3_N"/>
</dbReference>
<dbReference type="Pfam" id="PF00933">
    <property type="entry name" value="Glyco_hydro_3"/>
    <property type="match status" value="1"/>
</dbReference>
<evidence type="ECO:0000259" key="10">
    <source>
        <dbReference type="Pfam" id="PF22888"/>
    </source>
</evidence>
<name>A0A9W5U1Y0_9BACI</name>
<keyword evidence="12" id="KW-1185">Reference proteome</keyword>
<protein>
    <recommendedName>
        <fullName evidence="3">beta-N-acetylhexosaminidase</fullName>
        <ecNumber evidence="3">3.2.1.52</ecNumber>
    </recommendedName>
</protein>
<dbReference type="GO" id="GO:0004563">
    <property type="term" value="F:beta-N-acetylhexosaminidase activity"/>
    <property type="evidence" value="ECO:0007669"/>
    <property type="project" value="UniProtKB-EC"/>
</dbReference>
<feature type="domain" description="Glycoside hydrolase family 3 N-terminal" evidence="8">
    <location>
        <begin position="53"/>
        <end position="393"/>
    </location>
</feature>
<feature type="signal peptide" evidence="7">
    <location>
        <begin position="1"/>
        <end position="25"/>
    </location>
</feature>
<comment type="catalytic activity">
    <reaction evidence="1">
        <text>Hydrolysis of terminal non-reducing N-acetyl-D-hexosamine residues in N-acetyl-beta-D-hexosaminides.</text>
        <dbReference type="EC" id="3.2.1.52"/>
    </reaction>
</comment>
<dbReference type="FunFam" id="3.20.20.300:FF:000014">
    <property type="entry name" value="Beta-hexosaminidase, lipoprotein"/>
    <property type="match status" value="1"/>
</dbReference>
<evidence type="ECO:0000313" key="12">
    <source>
        <dbReference type="Proteomes" id="UP000621492"/>
    </source>
</evidence>
<dbReference type="InterPro" id="IPR036881">
    <property type="entry name" value="Glyco_hydro_3_C_sf"/>
</dbReference>
<sequence>MKLRRLTALLSIILLMLAFPQYGFASKNDKTTSEGKDSDNNRAAILDIMDDMTIEEKVGQLFIVHVYGKTPTDPDYEDINLRNNRGGENFKEVIENYHVGGVIYFNWTDNIGTPLDAAQVNNLSNGLQDIAMVQDNPIPLFVSTDQEGGIVQRVTSPGTVFSGNMALGATQSEEYAAQTASILGTELSSLGINMNFAPVLDVNMNPENPVIGVRSFGEDPDLVSRLGIAQITAYQDENVIASAKHFPGHGDTAVDSHTGLPIIDHDLETLHEIDLKPFKAAIDAGIDSIMTAHIVVPALDDSGLPATLSKPILTDLLREEMGYDGLIITDSLGMSGANVYPPDQVPVEAFKAGADILLNPPNVEVAYNGVLEAVQSGEISEARLDESVYRILSAKMEKGLFENPYTSLDAIENIGTDEHLQTADEIAEKSITLVKNEDAILPLQPQSGDILITGPSAAQPNLLSDLLNEKGIMTSSFATGTSPTQEQIDEAVEKAQAADKIIVTTYTANTNENQQQMVERIQAAGKPVIVAAMRNPYDLMVFPEVDAYINTYSYLGVSVHALAKAIVGDINPFGKLPVTIPGLYENGHGLEYIDTPLSANGMKTLVGQLDEAGEITGDDAAHELTLHLTAVNHYEQKELADKVVKHMEGFKLMLEQQKESEAISAKAYSYLETETVRLIEQWSNQ</sequence>
<dbReference type="PROSITE" id="PS00775">
    <property type="entry name" value="GLYCOSYL_HYDROL_F3"/>
    <property type="match status" value="1"/>
</dbReference>
<dbReference type="SUPFAM" id="SSF51445">
    <property type="entry name" value="(Trans)glycosidases"/>
    <property type="match status" value="1"/>
</dbReference>
<organism evidence="11 12">
    <name type="scientific">Lentibacillus populi</name>
    <dbReference type="NCBI Taxonomy" id="1827502"/>
    <lineage>
        <taxon>Bacteria</taxon>
        <taxon>Bacillati</taxon>
        <taxon>Bacillota</taxon>
        <taxon>Bacilli</taxon>
        <taxon>Bacillales</taxon>
        <taxon>Bacillaceae</taxon>
        <taxon>Lentibacillus</taxon>
    </lineage>
</organism>
<dbReference type="InterPro" id="IPR036962">
    <property type="entry name" value="Glyco_hydro_3_N_sf"/>
</dbReference>
<dbReference type="InterPro" id="IPR050226">
    <property type="entry name" value="NagZ_Beta-hexosaminidase"/>
</dbReference>
<keyword evidence="5 6" id="KW-0326">Glycosidase</keyword>
<dbReference type="EMBL" id="BMJD01000053">
    <property type="protein sequence ID" value="GGB59199.1"/>
    <property type="molecule type" value="Genomic_DNA"/>
</dbReference>
<dbReference type="InterPro" id="IPR017853">
    <property type="entry name" value="GH"/>
</dbReference>
<dbReference type="GO" id="GO:0005975">
    <property type="term" value="P:carbohydrate metabolic process"/>
    <property type="evidence" value="ECO:0007669"/>
    <property type="project" value="InterPro"/>
</dbReference>
<dbReference type="InterPro" id="IPR019800">
    <property type="entry name" value="Glyco_hydro_3_AS"/>
</dbReference>
<evidence type="ECO:0000256" key="7">
    <source>
        <dbReference type="SAM" id="SignalP"/>
    </source>
</evidence>
<feature type="domain" description="FIMAH" evidence="10">
    <location>
        <begin position="600"/>
        <end position="680"/>
    </location>
</feature>
<evidence type="ECO:0000256" key="2">
    <source>
        <dbReference type="ARBA" id="ARBA00005336"/>
    </source>
</evidence>
<dbReference type="InterPro" id="IPR054470">
    <property type="entry name" value="FIMAH_dom"/>
</dbReference>
<evidence type="ECO:0000256" key="5">
    <source>
        <dbReference type="ARBA" id="ARBA00023295"/>
    </source>
</evidence>
<dbReference type="InterPro" id="IPR002772">
    <property type="entry name" value="Glyco_hydro_3_C"/>
</dbReference>
<dbReference type="PANTHER" id="PTHR30480:SF13">
    <property type="entry name" value="BETA-HEXOSAMINIDASE"/>
    <property type="match status" value="1"/>
</dbReference>
<dbReference type="Pfam" id="PF01915">
    <property type="entry name" value="Glyco_hydro_3_C"/>
    <property type="match status" value="1"/>
</dbReference>
<evidence type="ECO:0000259" key="9">
    <source>
        <dbReference type="Pfam" id="PF01915"/>
    </source>
</evidence>
<dbReference type="PANTHER" id="PTHR30480">
    <property type="entry name" value="BETA-HEXOSAMINIDASE-RELATED"/>
    <property type="match status" value="1"/>
</dbReference>
<dbReference type="Gene3D" id="3.40.50.1700">
    <property type="entry name" value="Glycoside hydrolase family 3 C-terminal domain"/>
    <property type="match status" value="1"/>
</dbReference>
<feature type="domain" description="Glycoside hydrolase family 3 C-terminal" evidence="9">
    <location>
        <begin position="431"/>
        <end position="582"/>
    </location>
</feature>
<feature type="chain" id="PRO_5040944037" description="beta-N-acetylhexosaminidase" evidence="7">
    <location>
        <begin position="26"/>
        <end position="685"/>
    </location>
</feature>
<reference evidence="11" key="1">
    <citation type="journal article" date="2014" name="Int. J. Syst. Evol. Microbiol.">
        <title>Complete genome sequence of Corynebacterium casei LMG S-19264T (=DSM 44701T), isolated from a smear-ripened cheese.</title>
        <authorList>
            <consortium name="US DOE Joint Genome Institute (JGI-PGF)"/>
            <person name="Walter F."/>
            <person name="Albersmeier A."/>
            <person name="Kalinowski J."/>
            <person name="Ruckert C."/>
        </authorList>
    </citation>
    <scope>NUCLEOTIDE SEQUENCE</scope>
    <source>
        <strain evidence="11">CGMCC 1.15454</strain>
    </source>
</reference>
<proteinExistence type="inferred from homology"/>
<evidence type="ECO:0000256" key="6">
    <source>
        <dbReference type="RuleBase" id="RU361161"/>
    </source>
</evidence>
<evidence type="ECO:0000313" key="11">
    <source>
        <dbReference type="EMBL" id="GGB59199.1"/>
    </source>
</evidence>
<reference evidence="11" key="2">
    <citation type="submission" date="2020-09" db="EMBL/GenBank/DDBJ databases">
        <authorList>
            <person name="Sun Q."/>
            <person name="Zhou Y."/>
        </authorList>
    </citation>
    <scope>NUCLEOTIDE SEQUENCE</scope>
    <source>
        <strain evidence="11">CGMCC 1.15454</strain>
    </source>
</reference>
<gene>
    <name evidence="11" type="ORF">GCM10011409_40820</name>
</gene>
<dbReference type="Pfam" id="PF22888">
    <property type="entry name" value="FIMAH"/>
    <property type="match status" value="1"/>
</dbReference>
<evidence type="ECO:0000256" key="3">
    <source>
        <dbReference type="ARBA" id="ARBA00012663"/>
    </source>
</evidence>
<comment type="caution">
    <text evidence="11">The sequence shown here is derived from an EMBL/GenBank/DDBJ whole genome shotgun (WGS) entry which is preliminary data.</text>
</comment>
<dbReference type="SUPFAM" id="SSF52279">
    <property type="entry name" value="Beta-D-glucan exohydrolase, C-terminal domain"/>
    <property type="match status" value="1"/>
</dbReference>
<accession>A0A9W5U1Y0</accession>
<evidence type="ECO:0000256" key="4">
    <source>
        <dbReference type="ARBA" id="ARBA00022801"/>
    </source>
</evidence>
<dbReference type="Proteomes" id="UP000621492">
    <property type="component" value="Unassembled WGS sequence"/>
</dbReference>
<keyword evidence="7" id="KW-0732">Signal</keyword>
<comment type="similarity">
    <text evidence="2 6">Belongs to the glycosyl hydrolase 3 family.</text>
</comment>
<dbReference type="EC" id="3.2.1.52" evidence="3"/>
<evidence type="ECO:0000256" key="1">
    <source>
        <dbReference type="ARBA" id="ARBA00001231"/>
    </source>
</evidence>
<keyword evidence="4 6" id="KW-0378">Hydrolase</keyword>
<evidence type="ECO:0000259" key="8">
    <source>
        <dbReference type="Pfam" id="PF00933"/>
    </source>
</evidence>
<dbReference type="Gene3D" id="3.20.20.300">
    <property type="entry name" value="Glycoside hydrolase, family 3, N-terminal domain"/>
    <property type="match status" value="1"/>
</dbReference>
<dbReference type="GO" id="GO:0009254">
    <property type="term" value="P:peptidoglycan turnover"/>
    <property type="evidence" value="ECO:0007669"/>
    <property type="project" value="TreeGrafter"/>
</dbReference>
<dbReference type="AlphaFoldDB" id="A0A9W5U1Y0"/>